<dbReference type="EMBL" id="VSRR010000689">
    <property type="protein sequence ID" value="MPC18538.1"/>
    <property type="molecule type" value="Genomic_DNA"/>
</dbReference>
<protein>
    <submittedName>
        <fullName evidence="2">Uncharacterized protein</fullName>
    </submittedName>
</protein>
<feature type="region of interest" description="Disordered" evidence="1">
    <location>
        <begin position="53"/>
        <end position="97"/>
    </location>
</feature>
<name>A0A5B7DAZ9_PORTR</name>
<organism evidence="2 3">
    <name type="scientific">Portunus trituberculatus</name>
    <name type="common">Swimming crab</name>
    <name type="synonym">Neptunus trituberculatus</name>
    <dbReference type="NCBI Taxonomy" id="210409"/>
    <lineage>
        <taxon>Eukaryota</taxon>
        <taxon>Metazoa</taxon>
        <taxon>Ecdysozoa</taxon>
        <taxon>Arthropoda</taxon>
        <taxon>Crustacea</taxon>
        <taxon>Multicrustacea</taxon>
        <taxon>Malacostraca</taxon>
        <taxon>Eumalacostraca</taxon>
        <taxon>Eucarida</taxon>
        <taxon>Decapoda</taxon>
        <taxon>Pleocyemata</taxon>
        <taxon>Brachyura</taxon>
        <taxon>Eubrachyura</taxon>
        <taxon>Portunoidea</taxon>
        <taxon>Portunidae</taxon>
        <taxon>Portuninae</taxon>
        <taxon>Portunus</taxon>
    </lineage>
</organism>
<proteinExistence type="predicted"/>
<gene>
    <name evidence="2" type="ORF">E2C01_011425</name>
</gene>
<keyword evidence="3" id="KW-1185">Reference proteome</keyword>
<feature type="compositionally biased region" description="Low complexity" evidence="1">
    <location>
        <begin position="17"/>
        <end position="30"/>
    </location>
</feature>
<dbReference type="Proteomes" id="UP000324222">
    <property type="component" value="Unassembled WGS sequence"/>
</dbReference>
<comment type="caution">
    <text evidence="2">The sequence shown here is derived from an EMBL/GenBank/DDBJ whole genome shotgun (WGS) entry which is preliminary data.</text>
</comment>
<accession>A0A5B7DAZ9</accession>
<evidence type="ECO:0000313" key="3">
    <source>
        <dbReference type="Proteomes" id="UP000324222"/>
    </source>
</evidence>
<sequence>MSKQKRTGQILKGRLKLPATATPTTDDLPLSCQEPQEIYEQAGATMWRVALTAPRAPQPTPPCTLAQDVEKSDNSITRPPPHKPSLSRTTTTPPRPEVRCIPHRCTRCWKTLVQRSLVKERL</sequence>
<evidence type="ECO:0000256" key="1">
    <source>
        <dbReference type="SAM" id="MobiDB-lite"/>
    </source>
</evidence>
<evidence type="ECO:0000313" key="2">
    <source>
        <dbReference type="EMBL" id="MPC18538.1"/>
    </source>
</evidence>
<dbReference type="AlphaFoldDB" id="A0A5B7DAZ9"/>
<reference evidence="2 3" key="1">
    <citation type="submission" date="2019-05" db="EMBL/GenBank/DDBJ databases">
        <title>Another draft genome of Portunus trituberculatus and its Hox gene families provides insights of decapod evolution.</title>
        <authorList>
            <person name="Jeong J.-H."/>
            <person name="Song I."/>
            <person name="Kim S."/>
            <person name="Choi T."/>
            <person name="Kim D."/>
            <person name="Ryu S."/>
            <person name="Kim W."/>
        </authorList>
    </citation>
    <scope>NUCLEOTIDE SEQUENCE [LARGE SCALE GENOMIC DNA]</scope>
    <source>
        <tissue evidence="2">Muscle</tissue>
    </source>
</reference>
<feature type="region of interest" description="Disordered" evidence="1">
    <location>
        <begin position="1"/>
        <end position="30"/>
    </location>
</feature>